<sequence length="376" mass="44439">MNHVWKKISDTIDWRPEDIPHIPKIRYALLKRLSKRCRNYKAELKRRYYSPYVGSPRRFICGDKRVDNDQWRQMVDYWDSDPANKIKCDKNVENRKKQTMSHTGGTKTFVRYHAEYEQEHGRAPDPIEFFDLVHKRHDENNSWIDDASEQIANKISQELTQLVTTHGEETSELRLQAYVAARGVESRGRVRGYGNIVTPDMVPWVVQTQPTSSSRRSRRGRDYACLESQFLELQENYERQQKEMEELRHMILSSHQQPLQPPTHQQSSSQERSPSQQQRSSSQQHSSSQQRSPSQHRSSQHQSPPQQTPSSHQYPTYQHHPYLYQPPSHLYYPQPYHPQPYKPMPYPPGEFSGMLREEFLQDLMSSDQRAHRPESS</sequence>
<organism evidence="3 4">
    <name type="scientific">Prunus yedoensis var. nudiflora</name>
    <dbReference type="NCBI Taxonomy" id="2094558"/>
    <lineage>
        <taxon>Eukaryota</taxon>
        <taxon>Viridiplantae</taxon>
        <taxon>Streptophyta</taxon>
        <taxon>Embryophyta</taxon>
        <taxon>Tracheophyta</taxon>
        <taxon>Spermatophyta</taxon>
        <taxon>Magnoliopsida</taxon>
        <taxon>eudicotyledons</taxon>
        <taxon>Gunneridae</taxon>
        <taxon>Pentapetalae</taxon>
        <taxon>rosids</taxon>
        <taxon>fabids</taxon>
        <taxon>Rosales</taxon>
        <taxon>Rosaceae</taxon>
        <taxon>Amygdaloideae</taxon>
        <taxon>Amygdaleae</taxon>
        <taxon>Prunus</taxon>
    </lineage>
</organism>
<dbReference type="OrthoDB" id="617512at2759"/>
<keyword evidence="1" id="KW-0175">Coiled coil</keyword>
<dbReference type="Pfam" id="PF03004">
    <property type="entry name" value="Transposase_24"/>
    <property type="match status" value="1"/>
</dbReference>
<evidence type="ECO:0000256" key="2">
    <source>
        <dbReference type="SAM" id="MobiDB-lite"/>
    </source>
</evidence>
<accession>A0A314Y982</accession>
<evidence type="ECO:0000256" key="1">
    <source>
        <dbReference type="SAM" id="Coils"/>
    </source>
</evidence>
<evidence type="ECO:0000313" key="4">
    <source>
        <dbReference type="Proteomes" id="UP000250321"/>
    </source>
</evidence>
<comment type="caution">
    <text evidence="3">The sequence shown here is derived from an EMBL/GenBank/DDBJ whole genome shotgun (WGS) entry which is preliminary data.</text>
</comment>
<evidence type="ECO:0000313" key="3">
    <source>
        <dbReference type="EMBL" id="PQQ00628.1"/>
    </source>
</evidence>
<dbReference type="EMBL" id="PJQY01001675">
    <property type="protein sequence ID" value="PQQ00628.1"/>
    <property type="molecule type" value="Genomic_DNA"/>
</dbReference>
<dbReference type="PANTHER" id="PTHR33144:SF46">
    <property type="entry name" value="OS04G0610000 PROTEIN"/>
    <property type="match status" value="1"/>
</dbReference>
<feature type="coiled-coil region" evidence="1">
    <location>
        <begin position="223"/>
        <end position="250"/>
    </location>
</feature>
<protein>
    <submittedName>
        <fullName evidence="3">Uncharacterized protein</fullName>
    </submittedName>
</protein>
<dbReference type="Proteomes" id="UP000250321">
    <property type="component" value="Unassembled WGS sequence"/>
</dbReference>
<dbReference type="AlphaFoldDB" id="A0A314Y982"/>
<feature type="region of interest" description="Disordered" evidence="2">
    <location>
        <begin position="254"/>
        <end position="336"/>
    </location>
</feature>
<dbReference type="InterPro" id="IPR004252">
    <property type="entry name" value="Probable_transposase_24"/>
</dbReference>
<proteinExistence type="predicted"/>
<dbReference type="STRING" id="2094558.A0A314Y982"/>
<dbReference type="PANTHER" id="PTHR33144">
    <property type="entry name" value="OS10G0409366 PROTEIN-RELATED"/>
    <property type="match status" value="1"/>
</dbReference>
<feature type="compositionally biased region" description="Low complexity" evidence="2">
    <location>
        <begin position="254"/>
        <end position="334"/>
    </location>
</feature>
<name>A0A314Y982_PRUYE</name>
<gene>
    <name evidence="3" type="ORF">Pyn_34819</name>
</gene>
<reference evidence="3 4" key="1">
    <citation type="submission" date="2018-02" db="EMBL/GenBank/DDBJ databases">
        <title>Draft genome of wild Prunus yedoensis var. nudiflora.</title>
        <authorList>
            <person name="Baek S."/>
            <person name="Kim J.-H."/>
            <person name="Choi K."/>
            <person name="Kim G.-B."/>
            <person name="Cho A."/>
            <person name="Jang H."/>
            <person name="Shin C.-H."/>
            <person name="Yu H.-J."/>
            <person name="Mun J.-H."/>
        </authorList>
    </citation>
    <scope>NUCLEOTIDE SEQUENCE [LARGE SCALE GENOMIC DNA]</scope>
    <source>
        <strain evidence="4">cv. Jeju island</strain>
        <tissue evidence="3">Leaf</tissue>
    </source>
</reference>
<keyword evidence="4" id="KW-1185">Reference proteome</keyword>